<evidence type="ECO:0000313" key="3">
    <source>
        <dbReference type="Proteomes" id="UP001629244"/>
    </source>
</evidence>
<evidence type="ECO:0000256" key="1">
    <source>
        <dbReference type="SAM" id="Coils"/>
    </source>
</evidence>
<sequence>MPDAVAGPTSPSSSCSPLTPILLAADVARAVIVAPSDRADRHVAALAGGGARLLDTLPPEALAAKLDTLIAAELILFDATGLSADAAADASTRIAQWCMDRTCRIVALLDADALDAAAATLMDAGAVLLCEPNAGDYAAALSIAVGGTPARLHDATREREAERLRLLNEEVARLAAVLTELAAEPGRNALRDPGRSYRAGGVTEPHPDPRIVRAAIRARRLRDQHFSAELFADPAWDMLLDLYAARLEGRRVSVSSLCIAAAVPPTTALRWIGTMHEGELFEREPDARDRRRAHITLTERAADAMRGYFAAVARMGLAPA</sequence>
<dbReference type="InterPro" id="IPR036388">
    <property type="entry name" value="WH-like_DNA-bd_sf"/>
</dbReference>
<gene>
    <name evidence="2" type="ORF">ABS767_05115</name>
</gene>
<reference evidence="2 3" key="1">
    <citation type="submission" date="2024-06" db="EMBL/GenBank/DDBJ databases">
        <authorList>
            <person name="Kaempfer P."/>
            <person name="Viver T."/>
        </authorList>
    </citation>
    <scope>NUCLEOTIDE SEQUENCE [LARGE SCALE GENOMIC DNA]</scope>
    <source>
        <strain evidence="2 3">ST-64</strain>
    </source>
</reference>
<dbReference type="Proteomes" id="UP001629244">
    <property type="component" value="Unassembled WGS sequence"/>
</dbReference>
<comment type="caution">
    <text evidence="2">The sequence shown here is derived from an EMBL/GenBank/DDBJ whole genome shotgun (WGS) entry which is preliminary data.</text>
</comment>
<keyword evidence="1" id="KW-0175">Coiled coil</keyword>
<proteinExistence type="predicted"/>
<organism evidence="2 3">
    <name type="scientific">Sphingomonas plantiphila</name>
    <dbReference type="NCBI Taxonomy" id="3163295"/>
    <lineage>
        <taxon>Bacteria</taxon>
        <taxon>Pseudomonadati</taxon>
        <taxon>Pseudomonadota</taxon>
        <taxon>Alphaproteobacteria</taxon>
        <taxon>Sphingomonadales</taxon>
        <taxon>Sphingomonadaceae</taxon>
        <taxon>Sphingomonas</taxon>
    </lineage>
</organism>
<dbReference type="SUPFAM" id="SSF46785">
    <property type="entry name" value="Winged helix' DNA-binding domain"/>
    <property type="match status" value="1"/>
</dbReference>
<evidence type="ECO:0008006" key="4">
    <source>
        <dbReference type="Google" id="ProtNLM"/>
    </source>
</evidence>
<dbReference type="EMBL" id="JBELQC010000001">
    <property type="protein sequence ID" value="MFL9840335.1"/>
    <property type="molecule type" value="Genomic_DNA"/>
</dbReference>
<protein>
    <recommendedName>
        <fullName evidence="4">Winged helix DNA-binding domain-containing protein</fullName>
    </recommendedName>
</protein>
<dbReference type="InterPro" id="IPR036390">
    <property type="entry name" value="WH_DNA-bd_sf"/>
</dbReference>
<dbReference type="Gene3D" id="1.10.10.10">
    <property type="entry name" value="Winged helix-like DNA-binding domain superfamily/Winged helix DNA-binding domain"/>
    <property type="match status" value="1"/>
</dbReference>
<feature type="coiled-coil region" evidence="1">
    <location>
        <begin position="157"/>
        <end position="184"/>
    </location>
</feature>
<name>A0ABW8YM45_9SPHN</name>
<accession>A0ABW8YM45</accession>
<keyword evidence="3" id="KW-1185">Reference proteome</keyword>
<dbReference type="RefSeq" id="WP_408077275.1">
    <property type="nucleotide sequence ID" value="NZ_JBELQC010000001.1"/>
</dbReference>
<evidence type="ECO:0000313" key="2">
    <source>
        <dbReference type="EMBL" id="MFL9840335.1"/>
    </source>
</evidence>